<proteinExistence type="predicted"/>
<evidence type="ECO:0000313" key="3">
    <source>
        <dbReference type="EMBL" id="AEF81302.1"/>
    </source>
</evidence>
<keyword evidence="3" id="KW-0966">Cell projection</keyword>
<evidence type="ECO:0000313" key="4">
    <source>
        <dbReference type="Proteomes" id="UP000009222"/>
    </source>
</evidence>
<reference evidence="3 4" key="2">
    <citation type="journal article" date="2011" name="ISME J.">
        <title>RNA-seq reveals cooperative metabolic interactions between two termite-gut spirochete species in co-culture.</title>
        <authorList>
            <person name="Rosenthal A.Z."/>
            <person name="Matson E.G."/>
            <person name="Eldar A."/>
            <person name="Leadbetter J.R."/>
        </authorList>
    </citation>
    <scope>NUCLEOTIDE SEQUENCE [LARGE SCALE GENOMIC DNA]</scope>
    <source>
        <strain evidence="4">ATCC BAA-888 / DSM 13862 / ZAS-9</strain>
    </source>
</reference>
<evidence type="ECO:0000259" key="2">
    <source>
        <dbReference type="Pfam" id="PF02120"/>
    </source>
</evidence>
<dbReference type="STRING" id="545695.TREAZ_0163"/>
<protein>
    <submittedName>
        <fullName evidence="3">Putative flagellar hook-length control protein</fullName>
    </submittedName>
</protein>
<sequence length="473" mass="50213">MNEISTPIQSLSAQGNIPENTGPGSIFGQKSHKEGKRGAFSRLLDSLAAKPGKNAAGAQGLAASGRKNHLNLAESEEGLRLGKGKKASLGKGNLIQTADSADSALGNEFSGLLGQNLGLKIQMPQLGNGKEGEAELGINAVNLAAKAAPETGAIPLHLELAKNSSVEFEEAGALEDDVPQEVLAALLGEEQDASDFLKDTQKPRKGAVDLLNASARQLESSFFEFSGEKRPGLVDNLQVIQTAGENLRDTDTRTRKTRDKINVEVRDMRTAEGVKAESADSLKPQNFSALDAGKADIDIPVDLRLSISESASAPMDKAAFEDALASELRGNLGTDIVKQASIIVRDGGEGTIKLTLRPESLGNVKIRLEMTENKITGHIIVENSDALKAFERELPVLEKQFQESGFSEAHLDMSMSQNGGGAEFYREESGELSRFAPVVAASHYDAEAERAELVPQGIISHGAGQNPSVNMLV</sequence>
<dbReference type="RefSeq" id="WP_015711762.1">
    <property type="nucleotide sequence ID" value="NC_015577.1"/>
</dbReference>
<keyword evidence="3" id="KW-0969">Cilium</keyword>
<dbReference type="KEGG" id="taz:TREAZ_0163"/>
<feature type="region of interest" description="Disordered" evidence="1">
    <location>
        <begin position="1"/>
        <end position="33"/>
    </location>
</feature>
<dbReference type="OrthoDB" id="371369at2"/>
<feature type="compositionally biased region" description="Polar residues" evidence="1">
    <location>
        <begin position="1"/>
        <end position="23"/>
    </location>
</feature>
<organism evidence="3 4">
    <name type="scientific">Leadbettera azotonutricia (strain ATCC BAA-888 / DSM 13862 / ZAS-9)</name>
    <name type="common">Treponema azotonutricium</name>
    <dbReference type="NCBI Taxonomy" id="545695"/>
    <lineage>
        <taxon>Bacteria</taxon>
        <taxon>Pseudomonadati</taxon>
        <taxon>Spirochaetota</taxon>
        <taxon>Spirochaetia</taxon>
        <taxon>Spirochaetales</taxon>
        <taxon>Breznakiellaceae</taxon>
        <taxon>Leadbettera</taxon>
    </lineage>
</organism>
<dbReference type="InParanoid" id="F5YEW3"/>
<dbReference type="Proteomes" id="UP000009222">
    <property type="component" value="Chromosome"/>
</dbReference>
<name>F5YEW3_LEAAZ</name>
<dbReference type="Pfam" id="PF02120">
    <property type="entry name" value="Flg_hook"/>
    <property type="match status" value="1"/>
</dbReference>
<accession>F5YEW3</accession>
<evidence type="ECO:0000256" key="1">
    <source>
        <dbReference type="SAM" id="MobiDB-lite"/>
    </source>
</evidence>
<dbReference type="Gene3D" id="3.30.750.140">
    <property type="match status" value="1"/>
</dbReference>
<dbReference type="InterPro" id="IPR038610">
    <property type="entry name" value="FliK-like_C_sf"/>
</dbReference>
<reference evidence="4" key="1">
    <citation type="submission" date="2009-12" db="EMBL/GenBank/DDBJ databases">
        <title>Complete sequence of Treponema azotonutricium strain ZAS-9.</title>
        <authorList>
            <person name="Tetu S.G."/>
            <person name="Matson E."/>
            <person name="Ren Q."/>
            <person name="Seshadri R."/>
            <person name="Elbourne L."/>
            <person name="Hassan K.A."/>
            <person name="Durkin A."/>
            <person name="Radune D."/>
            <person name="Mohamoud Y."/>
            <person name="Shay R."/>
            <person name="Jin S."/>
            <person name="Zhang X."/>
            <person name="Lucey K."/>
            <person name="Ballor N.R."/>
            <person name="Ottesen E."/>
            <person name="Rosenthal R."/>
            <person name="Allen A."/>
            <person name="Leadbetter J.R."/>
            <person name="Paulsen I.T."/>
        </authorList>
    </citation>
    <scope>NUCLEOTIDE SEQUENCE [LARGE SCALE GENOMIC DNA]</scope>
    <source>
        <strain evidence="4">ATCC BAA-888 / DSM 13862 / ZAS-9</strain>
    </source>
</reference>
<gene>
    <name evidence="3" type="ordered locus">TREAZ_0163</name>
</gene>
<dbReference type="CDD" id="cd17470">
    <property type="entry name" value="T3SS_Flik_C"/>
    <property type="match status" value="1"/>
</dbReference>
<dbReference type="HOGENOM" id="CLU_577378_0_0_12"/>
<dbReference type="InterPro" id="IPR021136">
    <property type="entry name" value="Flagellar_hook_control-like_C"/>
</dbReference>
<feature type="domain" description="Flagellar hook-length control protein-like C-terminal" evidence="2">
    <location>
        <begin position="347"/>
        <end position="420"/>
    </location>
</feature>
<dbReference type="EMBL" id="CP001841">
    <property type="protein sequence ID" value="AEF81302.1"/>
    <property type="molecule type" value="Genomic_DNA"/>
</dbReference>
<keyword evidence="3" id="KW-0282">Flagellum</keyword>
<dbReference type="AlphaFoldDB" id="F5YEW3"/>
<dbReference type="eggNOG" id="COG3144">
    <property type="taxonomic scope" value="Bacteria"/>
</dbReference>
<keyword evidence="4" id="KW-1185">Reference proteome</keyword>